<dbReference type="AlphaFoldDB" id="A0A3Q3SEN0"/>
<dbReference type="Proteomes" id="UP000261640">
    <property type="component" value="Unplaced"/>
</dbReference>
<dbReference type="InterPro" id="IPR011993">
    <property type="entry name" value="PH-like_dom_sf"/>
</dbReference>
<dbReference type="PANTHER" id="PTHR47014:SF1">
    <property type="entry name" value="PLECKSTRIN HOMOLOGY DOMAIN-CONTAINING FAMILY S MEMBER 1"/>
    <property type="match status" value="1"/>
</dbReference>
<dbReference type="SUPFAM" id="SSF50729">
    <property type="entry name" value="PH domain-like"/>
    <property type="match status" value="1"/>
</dbReference>
<dbReference type="Ensembl" id="ENSMAMT00000023647.2">
    <property type="protein sequence ID" value="ENSMAMP00000023055.2"/>
    <property type="gene ID" value="ENSMAMG00000015520.2"/>
</dbReference>
<name>A0A3Q3SEN0_9TELE</name>
<protein>
    <recommendedName>
        <fullName evidence="1">PH domain-containing protein</fullName>
    </recommendedName>
</protein>
<dbReference type="STRING" id="205130.ENSMAMP00000023055"/>
<organism evidence="2 3">
    <name type="scientific">Mastacembelus armatus</name>
    <name type="common">zig-zag eel</name>
    <dbReference type="NCBI Taxonomy" id="205130"/>
    <lineage>
        <taxon>Eukaryota</taxon>
        <taxon>Metazoa</taxon>
        <taxon>Chordata</taxon>
        <taxon>Craniata</taxon>
        <taxon>Vertebrata</taxon>
        <taxon>Euteleostomi</taxon>
        <taxon>Actinopterygii</taxon>
        <taxon>Neopterygii</taxon>
        <taxon>Teleostei</taxon>
        <taxon>Neoteleostei</taxon>
        <taxon>Acanthomorphata</taxon>
        <taxon>Anabantaria</taxon>
        <taxon>Synbranchiformes</taxon>
        <taxon>Mastacembelidae</taxon>
        <taxon>Mastacembelus</taxon>
    </lineage>
</organism>
<sequence length="255" mass="29929">SPPSKRLTKEKSWKKRYFVLYKLSDQRHELKYFRSPEEMDKPLGGIDLSNISLLYVSPQHHQRWDWVQKNFKCSPSCVLYIRATERDYFLVGETRSVRWFLLAEKNNQEGIYRYFTNLPTMTLVSAWTSQPQTVCLFHKGDQILAVNDLHVSNLDEYNMYISKSLKNEVHIAFTQNTNTLSLYARSYVSMQSDHRCKLYVFSGKTDRPPSTWMPATAFPKLCLHRVTTNGPLEIRLVIFLYIQVCLNDARRPSCP</sequence>
<reference evidence="2" key="2">
    <citation type="submission" date="2025-09" db="UniProtKB">
        <authorList>
            <consortium name="Ensembl"/>
        </authorList>
    </citation>
    <scope>IDENTIFICATION</scope>
</reference>
<dbReference type="PROSITE" id="PS50003">
    <property type="entry name" value="PH_DOMAIN"/>
    <property type="match status" value="1"/>
</dbReference>
<dbReference type="InterPro" id="IPR042986">
    <property type="entry name" value="PLEKHS1"/>
</dbReference>
<keyword evidence="3" id="KW-1185">Reference proteome</keyword>
<reference evidence="2" key="1">
    <citation type="submission" date="2025-08" db="UniProtKB">
        <authorList>
            <consortium name="Ensembl"/>
        </authorList>
    </citation>
    <scope>IDENTIFICATION</scope>
</reference>
<dbReference type="InParanoid" id="A0A3Q3SEN0"/>
<dbReference type="InterPro" id="IPR001849">
    <property type="entry name" value="PH_domain"/>
</dbReference>
<accession>A0A3Q3SEN0</accession>
<evidence type="ECO:0000259" key="1">
    <source>
        <dbReference type="PROSITE" id="PS50003"/>
    </source>
</evidence>
<dbReference type="GeneTree" id="ENSGT00390000006729"/>
<dbReference type="PANTHER" id="PTHR47014">
    <property type="entry name" value="PLECKSTRIN HOMOLOGY DOMAIN-CONTAINING FAMILY S MEMBER 1"/>
    <property type="match status" value="1"/>
</dbReference>
<evidence type="ECO:0000313" key="3">
    <source>
        <dbReference type="Proteomes" id="UP000261640"/>
    </source>
</evidence>
<feature type="domain" description="PH" evidence="1">
    <location>
        <begin position="1"/>
        <end position="136"/>
    </location>
</feature>
<evidence type="ECO:0000313" key="2">
    <source>
        <dbReference type="Ensembl" id="ENSMAMP00000023055.2"/>
    </source>
</evidence>
<proteinExistence type="predicted"/>
<dbReference type="Gene3D" id="2.30.29.30">
    <property type="entry name" value="Pleckstrin-homology domain (PH domain)/Phosphotyrosine-binding domain (PTB)"/>
    <property type="match status" value="1"/>
</dbReference>